<dbReference type="AlphaFoldDB" id="A0A6P1W2E7"/>
<dbReference type="Pfam" id="PF04237">
    <property type="entry name" value="YjbR"/>
    <property type="match status" value="1"/>
</dbReference>
<dbReference type="RefSeq" id="WP_162388600.1">
    <property type="nucleotide sequence ID" value="NZ_CP045997.1"/>
</dbReference>
<dbReference type="Gene3D" id="3.90.1150.30">
    <property type="match status" value="1"/>
</dbReference>
<protein>
    <submittedName>
        <fullName evidence="1">MmcQ/YjbR family DNA-binding protein</fullName>
    </submittedName>
</protein>
<dbReference type="SUPFAM" id="SSF142906">
    <property type="entry name" value="YjbR-like"/>
    <property type="match status" value="1"/>
</dbReference>
<reference evidence="1 2" key="1">
    <citation type="submission" date="2019-11" db="EMBL/GenBank/DDBJ databases">
        <title>Spirosoma endbachense sp. nov., isolated from a natural salt meadow.</title>
        <authorList>
            <person name="Rojas J."/>
            <person name="Ambika Manirajan B."/>
            <person name="Ratering S."/>
            <person name="Suarez C."/>
            <person name="Geissler-Plaum R."/>
            <person name="Schnell S."/>
        </authorList>
    </citation>
    <scope>NUCLEOTIDE SEQUENCE [LARGE SCALE GENOMIC DNA]</scope>
    <source>
        <strain evidence="1 2">I-24</strain>
    </source>
</reference>
<dbReference type="InterPro" id="IPR058532">
    <property type="entry name" value="YjbR/MT2646/Rv2570-like"/>
</dbReference>
<dbReference type="GO" id="GO:0003677">
    <property type="term" value="F:DNA binding"/>
    <property type="evidence" value="ECO:0007669"/>
    <property type="project" value="UniProtKB-KW"/>
</dbReference>
<gene>
    <name evidence="1" type="ORF">GJR95_25715</name>
</gene>
<accession>A0A6P1W2E7</accession>
<evidence type="ECO:0000313" key="1">
    <source>
        <dbReference type="EMBL" id="QHV98187.1"/>
    </source>
</evidence>
<organism evidence="1 2">
    <name type="scientific">Spirosoma endbachense</name>
    <dbReference type="NCBI Taxonomy" id="2666025"/>
    <lineage>
        <taxon>Bacteria</taxon>
        <taxon>Pseudomonadati</taxon>
        <taxon>Bacteroidota</taxon>
        <taxon>Cytophagia</taxon>
        <taxon>Cytophagales</taxon>
        <taxon>Cytophagaceae</taxon>
        <taxon>Spirosoma</taxon>
    </lineage>
</organism>
<sequence>MIGLDLIRKVALSFPETTEQPHFEKPSFKIGKKIFATYNGPHNRVCVKLSEIDQNVFSSFDSSTIYPVPNKWGKQGWTLINLNKVLEETLVDALAMAYCEVAPKKLALLVKQSRYE</sequence>
<keyword evidence="2" id="KW-1185">Reference proteome</keyword>
<evidence type="ECO:0000313" key="2">
    <source>
        <dbReference type="Proteomes" id="UP000464577"/>
    </source>
</evidence>
<dbReference type="InterPro" id="IPR038056">
    <property type="entry name" value="YjbR-like_sf"/>
</dbReference>
<name>A0A6P1W2E7_9BACT</name>
<proteinExistence type="predicted"/>
<dbReference type="EMBL" id="CP045997">
    <property type="protein sequence ID" value="QHV98187.1"/>
    <property type="molecule type" value="Genomic_DNA"/>
</dbReference>
<dbReference type="KEGG" id="senf:GJR95_25715"/>
<dbReference type="Proteomes" id="UP000464577">
    <property type="component" value="Chromosome"/>
</dbReference>
<keyword evidence="1" id="KW-0238">DNA-binding</keyword>